<name>A0A9W8LQM9_9FUNG</name>
<protein>
    <submittedName>
        <fullName evidence="2">Exosome catalytic subunit dis3</fullName>
    </submittedName>
</protein>
<organism evidence="2 3">
    <name type="scientific">Coemansia guatemalensis</name>
    <dbReference type="NCBI Taxonomy" id="2761395"/>
    <lineage>
        <taxon>Eukaryota</taxon>
        <taxon>Fungi</taxon>
        <taxon>Fungi incertae sedis</taxon>
        <taxon>Zoopagomycota</taxon>
        <taxon>Kickxellomycotina</taxon>
        <taxon>Kickxellomycetes</taxon>
        <taxon>Kickxellales</taxon>
        <taxon>Kickxellaceae</taxon>
        <taxon>Coemansia</taxon>
    </lineage>
</organism>
<dbReference type="Proteomes" id="UP001140094">
    <property type="component" value="Unassembled WGS sequence"/>
</dbReference>
<proteinExistence type="predicted"/>
<comment type="caution">
    <text evidence="2">The sequence shown here is derived from an EMBL/GenBank/DDBJ whole genome shotgun (WGS) entry which is preliminary data.</text>
</comment>
<gene>
    <name evidence="2" type="primary">DIS3_3</name>
    <name evidence="2" type="ORF">H4R20_006975</name>
</gene>
<reference evidence="2" key="1">
    <citation type="submission" date="2022-07" db="EMBL/GenBank/DDBJ databases">
        <title>Phylogenomic reconstructions and comparative analyses of Kickxellomycotina fungi.</title>
        <authorList>
            <person name="Reynolds N.K."/>
            <person name="Stajich J.E."/>
            <person name="Barry K."/>
            <person name="Grigoriev I.V."/>
            <person name="Crous P."/>
            <person name="Smith M.E."/>
        </authorList>
    </citation>
    <scope>NUCLEOTIDE SEQUENCE</scope>
    <source>
        <strain evidence="2">NRRL 1565</strain>
    </source>
</reference>
<dbReference type="InterPro" id="IPR002716">
    <property type="entry name" value="PIN_dom"/>
</dbReference>
<evidence type="ECO:0000313" key="2">
    <source>
        <dbReference type="EMBL" id="KAJ2790678.1"/>
    </source>
</evidence>
<dbReference type="Pfam" id="PF13638">
    <property type="entry name" value="PIN_4"/>
    <property type="match status" value="1"/>
</dbReference>
<dbReference type="AlphaFoldDB" id="A0A9W8LQM9"/>
<dbReference type="GO" id="GO:0004540">
    <property type="term" value="F:RNA nuclease activity"/>
    <property type="evidence" value="ECO:0007669"/>
    <property type="project" value="UniProtKB-ARBA"/>
</dbReference>
<evidence type="ECO:0000259" key="1">
    <source>
        <dbReference type="SMART" id="SM00670"/>
    </source>
</evidence>
<evidence type="ECO:0000313" key="3">
    <source>
        <dbReference type="Proteomes" id="UP001140094"/>
    </source>
</evidence>
<dbReference type="EMBL" id="JANBUO010003482">
    <property type="protein sequence ID" value="KAJ2790678.1"/>
    <property type="molecule type" value="Genomic_DNA"/>
</dbReference>
<feature type="domain" description="PIN" evidence="1">
    <location>
        <begin position="78"/>
        <end position="172"/>
    </location>
</feature>
<dbReference type="InterPro" id="IPR029060">
    <property type="entry name" value="PIN-like_dom_sf"/>
</dbReference>
<dbReference type="SUPFAM" id="SSF88723">
    <property type="entry name" value="PIN domain-like"/>
    <property type="match status" value="1"/>
</dbReference>
<dbReference type="Gene3D" id="3.40.50.1010">
    <property type="entry name" value="5'-nuclease"/>
    <property type="match status" value="1"/>
</dbReference>
<dbReference type="SMART" id="SM00670">
    <property type="entry name" value="PINc"/>
    <property type="match status" value="1"/>
</dbReference>
<dbReference type="OrthoDB" id="372421at2759"/>
<accession>A0A9W8LQM9</accession>
<feature type="non-terminal residue" evidence="2">
    <location>
        <position position="183"/>
    </location>
</feature>
<keyword evidence="3" id="KW-1185">Reference proteome</keyword>
<sequence length="183" mass="21017">MLRNKSFVKRTRKGNIVRTVKEHYLRDDITCGFEECAHKVCADARKNAEENGKPTAGDVNPVAPLSASPRNTTKWGLHYLVPDTNAFVNQIDIFERPIINNVIVLSTVMDELRGLSMPVYNRVRAITRDHARRWFVFSNEHHRETFIERTANESPNDRNDRAIRMAVKWLRSHLGPASITPVL</sequence>
<dbReference type="CDD" id="cd09862">
    <property type="entry name" value="PIN_Rrp44-like"/>
    <property type="match status" value="1"/>
</dbReference>